<evidence type="ECO:0000256" key="4">
    <source>
        <dbReference type="SAM" id="SignalP"/>
    </source>
</evidence>
<feature type="chain" id="PRO_5030041078" evidence="4">
    <location>
        <begin position="22"/>
        <end position="296"/>
    </location>
</feature>
<feature type="domain" description="Solute-binding protein family 3/N-terminal" evidence="5">
    <location>
        <begin position="32"/>
        <end position="282"/>
    </location>
</feature>
<evidence type="ECO:0000313" key="8">
    <source>
        <dbReference type="Proteomes" id="UP000198309"/>
    </source>
</evidence>
<keyword evidence="8" id="KW-1185">Reference proteome</keyword>
<dbReference type="Proteomes" id="UP000199693">
    <property type="component" value="Unassembled WGS sequence"/>
</dbReference>
<keyword evidence="2" id="KW-0813">Transport</keyword>
<dbReference type="GO" id="GO:0030288">
    <property type="term" value="C:outer membrane-bounded periplasmic space"/>
    <property type="evidence" value="ECO:0007669"/>
    <property type="project" value="TreeGrafter"/>
</dbReference>
<dbReference type="InterPro" id="IPR001638">
    <property type="entry name" value="Solute-binding_3/MltF_N"/>
</dbReference>
<dbReference type="CDD" id="cd13688">
    <property type="entry name" value="PBP2_GltI_DEBP"/>
    <property type="match status" value="1"/>
</dbReference>
<name>A0A239N5L8_9PSED</name>
<evidence type="ECO:0000313" key="7">
    <source>
        <dbReference type="EMBL" id="SNT50327.1"/>
    </source>
</evidence>
<keyword evidence="3 4" id="KW-0732">Signal</keyword>
<evidence type="ECO:0000259" key="5">
    <source>
        <dbReference type="SMART" id="SM00062"/>
    </source>
</evidence>
<dbReference type="PANTHER" id="PTHR30085">
    <property type="entry name" value="AMINO ACID ABC TRANSPORTER PERMEASE"/>
    <property type="match status" value="1"/>
</dbReference>
<dbReference type="Gene3D" id="3.40.190.10">
    <property type="entry name" value="Periplasmic binding protein-like II"/>
    <property type="match status" value="2"/>
</dbReference>
<evidence type="ECO:0000256" key="2">
    <source>
        <dbReference type="ARBA" id="ARBA00022448"/>
    </source>
</evidence>
<proteinExistence type="inferred from homology"/>
<dbReference type="InterPro" id="IPR051455">
    <property type="entry name" value="Bact_solute-bind_prot3"/>
</dbReference>
<protein>
    <submittedName>
        <fullName evidence="6">Amino acid ABC transporter substrate-binding protein, PAAT family</fullName>
    </submittedName>
</protein>
<dbReference type="Proteomes" id="UP000198309">
    <property type="component" value="Unassembled WGS sequence"/>
</dbReference>
<reference evidence="6 9" key="1">
    <citation type="submission" date="2016-10" db="EMBL/GenBank/DDBJ databases">
        <authorList>
            <person name="de Groot N.N."/>
        </authorList>
    </citation>
    <scope>NUCLEOTIDE SEQUENCE [LARGE SCALE GENOMIC DNA]</scope>
    <source>
        <strain evidence="6 9">CCM 7361</strain>
    </source>
</reference>
<evidence type="ECO:0000313" key="6">
    <source>
        <dbReference type="EMBL" id="SDL11924.1"/>
    </source>
</evidence>
<dbReference type="Pfam" id="PF00497">
    <property type="entry name" value="SBP_bac_3"/>
    <property type="match status" value="1"/>
</dbReference>
<dbReference type="GO" id="GO:0006865">
    <property type="term" value="P:amino acid transport"/>
    <property type="evidence" value="ECO:0007669"/>
    <property type="project" value="TreeGrafter"/>
</dbReference>
<organism evidence="6 9">
    <name type="scientific">Pseudomonas delhiensis</name>
    <dbReference type="NCBI Taxonomy" id="366289"/>
    <lineage>
        <taxon>Bacteria</taxon>
        <taxon>Pseudomonadati</taxon>
        <taxon>Pseudomonadota</taxon>
        <taxon>Gammaproteobacteria</taxon>
        <taxon>Pseudomonadales</taxon>
        <taxon>Pseudomonadaceae</taxon>
        <taxon>Pseudomonas</taxon>
    </lineage>
</organism>
<dbReference type="SUPFAM" id="SSF53850">
    <property type="entry name" value="Periplasmic binding protein-like II"/>
    <property type="match status" value="1"/>
</dbReference>
<accession>A0A239N5L8</accession>
<comment type="similarity">
    <text evidence="1">Belongs to the bacterial solute-binding protein 3 family.</text>
</comment>
<reference evidence="7 8" key="2">
    <citation type="submission" date="2017-06" db="EMBL/GenBank/DDBJ databases">
        <authorList>
            <person name="Varghese N."/>
            <person name="Submissions S."/>
        </authorList>
    </citation>
    <scope>NUCLEOTIDE SEQUENCE [LARGE SCALE GENOMIC DNA]</scope>
    <source>
        <strain evidence="7 8">RLD-1</strain>
    </source>
</reference>
<feature type="signal peptide" evidence="4">
    <location>
        <begin position="1"/>
        <end position="21"/>
    </location>
</feature>
<dbReference type="EMBL" id="FZPC01000038">
    <property type="protein sequence ID" value="SNT50327.1"/>
    <property type="molecule type" value="Genomic_DNA"/>
</dbReference>
<dbReference type="GO" id="GO:0005576">
    <property type="term" value="C:extracellular region"/>
    <property type="evidence" value="ECO:0007669"/>
    <property type="project" value="TreeGrafter"/>
</dbReference>
<dbReference type="RefSeq" id="WP_089394320.1">
    <property type="nucleotide sequence ID" value="NZ_FNEC01000072.1"/>
</dbReference>
<gene>
    <name evidence="6" type="ORF">SAMN05216189_107210</name>
    <name evidence="7" type="ORF">SAMN06295949_13813</name>
</gene>
<dbReference type="EMBL" id="FNEC01000072">
    <property type="protein sequence ID" value="SDL11924.1"/>
    <property type="molecule type" value="Genomic_DNA"/>
</dbReference>
<dbReference type="PANTHER" id="PTHR30085:SF6">
    <property type="entry name" value="ABC TRANSPORTER GLUTAMINE-BINDING PROTEIN GLNH"/>
    <property type="match status" value="1"/>
</dbReference>
<dbReference type="AlphaFoldDB" id="A0A239N5L8"/>
<evidence type="ECO:0000256" key="1">
    <source>
        <dbReference type="ARBA" id="ARBA00010333"/>
    </source>
</evidence>
<dbReference type="SMART" id="SM00062">
    <property type="entry name" value="PBPb"/>
    <property type="match status" value="1"/>
</dbReference>
<evidence type="ECO:0000256" key="3">
    <source>
        <dbReference type="ARBA" id="ARBA00022729"/>
    </source>
</evidence>
<sequence length="296" mass="32574">MNRLFAALFLLPLLLAPGARADSLARIHASHTLVLGFLADNAPFSEGDEHTASGYAIDLCQALAARLRSAPGLADLQVHYRPLPLEQALEAVSSGQVDLFCSPLVETLQRRESVSFSLPVFTAGLGVILRRDADATLQAALSGAPRERTPTWRGTVNQGLNKRSFAVLKGSTNVQWAQQRVRELGLQSRLVEVASYQDGVDRVLRREVDAFFGERLSLLNYRARSAQADRLQVSDHLFEMASVALPLPRNDDAFRLEVDRALSDALRGAAGEALYSRYFGPPSPQQRLLLRLYSRP</sequence>
<evidence type="ECO:0000313" key="9">
    <source>
        <dbReference type="Proteomes" id="UP000199693"/>
    </source>
</evidence>